<proteinExistence type="inferred from homology"/>
<dbReference type="PROSITE" id="PS50931">
    <property type="entry name" value="HTH_LYSR"/>
    <property type="match status" value="1"/>
</dbReference>
<evidence type="ECO:0000313" key="6">
    <source>
        <dbReference type="EMBL" id="MCS0634035.1"/>
    </source>
</evidence>
<organism evidence="6 7">
    <name type="scientific">Telluria mixta</name>
    <dbReference type="NCBI Taxonomy" id="34071"/>
    <lineage>
        <taxon>Bacteria</taxon>
        <taxon>Pseudomonadati</taxon>
        <taxon>Pseudomonadota</taxon>
        <taxon>Betaproteobacteria</taxon>
        <taxon>Burkholderiales</taxon>
        <taxon>Oxalobacteraceae</taxon>
        <taxon>Telluria group</taxon>
        <taxon>Telluria</taxon>
    </lineage>
</organism>
<evidence type="ECO:0000256" key="2">
    <source>
        <dbReference type="ARBA" id="ARBA00023015"/>
    </source>
</evidence>
<dbReference type="Pfam" id="PF00126">
    <property type="entry name" value="HTH_1"/>
    <property type="match status" value="1"/>
</dbReference>
<accession>A0ABT2C9M0</accession>
<dbReference type="PANTHER" id="PTHR30126:SF39">
    <property type="entry name" value="HTH-TYPE TRANSCRIPTIONAL REGULATOR CYSL"/>
    <property type="match status" value="1"/>
</dbReference>
<feature type="domain" description="HTH lysR-type" evidence="5">
    <location>
        <begin position="1"/>
        <end position="58"/>
    </location>
</feature>
<sequence length="293" mass="31690">MTLDQLRIFVAVAERQHLTRAADVLALTPSAVSASLRALEERYGTPLFDRVGRRIEVNAAGRIFLDEARATLARAAGAERVLVELAGLARGVLALHASQTIASYWLPPLLVRFRETHPQIDVRLDVGNTQSVADAVREGLADLGLVEGGVDDAALVAERIGQDRMAIVVAPGHPWARKRRLTVADLQAARWIMREPGSGTRSALEEMLVAQGADLAALQIALTLPSNEAVRAAVMSAGFVAGLSELVAAPYIAAGLLAKVRVDFPPRDFFLLRHRERYRSRAAQAFEALVRTA</sequence>
<dbReference type="InterPro" id="IPR000847">
    <property type="entry name" value="LysR_HTH_N"/>
</dbReference>
<dbReference type="Proteomes" id="UP001165263">
    <property type="component" value="Unassembled WGS sequence"/>
</dbReference>
<evidence type="ECO:0000256" key="4">
    <source>
        <dbReference type="ARBA" id="ARBA00023163"/>
    </source>
</evidence>
<dbReference type="PRINTS" id="PR00039">
    <property type="entry name" value="HTHLYSR"/>
</dbReference>
<reference evidence="6" key="1">
    <citation type="submission" date="2022-08" db="EMBL/GenBank/DDBJ databases">
        <title>Reclassification of Massilia species as members of the genera Telluria, Duganella, Pseudoduganella, Mokoshia gen. nov. and Zemynaea gen. nov. using orthogonal and non-orthogonal genome-based approaches.</title>
        <authorList>
            <person name="Bowman J.P."/>
        </authorList>
    </citation>
    <scope>NUCLEOTIDE SEQUENCE</scope>
    <source>
        <strain evidence="6">LMG 11547</strain>
    </source>
</reference>
<protein>
    <submittedName>
        <fullName evidence="6">LysR family transcriptional regulator</fullName>
    </submittedName>
</protein>
<evidence type="ECO:0000259" key="5">
    <source>
        <dbReference type="PROSITE" id="PS50931"/>
    </source>
</evidence>
<dbReference type="Pfam" id="PF03466">
    <property type="entry name" value="LysR_substrate"/>
    <property type="match status" value="1"/>
</dbReference>
<dbReference type="SUPFAM" id="SSF46785">
    <property type="entry name" value="Winged helix' DNA-binding domain"/>
    <property type="match status" value="1"/>
</dbReference>
<dbReference type="InterPro" id="IPR005119">
    <property type="entry name" value="LysR_subst-bd"/>
</dbReference>
<name>A0ABT2C9M0_9BURK</name>
<dbReference type="Gene3D" id="3.40.190.290">
    <property type="match status" value="1"/>
</dbReference>
<dbReference type="Gene3D" id="1.10.10.10">
    <property type="entry name" value="Winged helix-like DNA-binding domain superfamily/Winged helix DNA-binding domain"/>
    <property type="match status" value="1"/>
</dbReference>
<gene>
    <name evidence="6" type="ORF">NX786_32345</name>
</gene>
<evidence type="ECO:0000313" key="7">
    <source>
        <dbReference type="Proteomes" id="UP001165263"/>
    </source>
</evidence>
<dbReference type="InterPro" id="IPR036388">
    <property type="entry name" value="WH-like_DNA-bd_sf"/>
</dbReference>
<dbReference type="PANTHER" id="PTHR30126">
    <property type="entry name" value="HTH-TYPE TRANSCRIPTIONAL REGULATOR"/>
    <property type="match status" value="1"/>
</dbReference>
<keyword evidence="7" id="KW-1185">Reference proteome</keyword>
<keyword evidence="4" id="KW-0804">Transcription</keyword>
<keyword evidence="2" id="KW-0805">Transcription regulation</keyword>
<dbReference type="RefSeq" id="WP_259452966.1">
    <property type="nucleotide sequence ID" value="NZ_CP119520.1"/>
</dbReference>
<keyword evidence="3" id="KW-0238">DNA-binding</keyword>
<comment type="caution">
    <text evidence="6">The sequence shown here is derived from an EMBL/GenBank/DDBJ whole genome shotgun (WGS) entry which is preliminary data.</text>
</comment>
<dbReference type="SUPFAM" id="SSF53850">
    <property type="entry name" value="Periplasmic binding protein-like II"/>
    <property type="match status" value="1"/>
</dbReference>
<evidence type="ECO:0000256" key="3">
    <source>
        <dbReference type="ARBA" id="ARBA00023125"/>
    </source>
</evidence>
<evidence type="ECO:0000256" key="1">
    <source>
        <dbReference type="ARBA" id="ARBA00009437"/>
    </source>
</evidence>
<dbReference type="EMBL" id="JANUHC010000024">
    <property type="protein sequence ID" value="MCS0634035.1"/>
    <property type="molecule type" value="Genomic_DNA"/>
</dbReference>
<comment type="similarity">
    <text evidence="1">Belongs to the LysR transcriptional regulatory family.</text>
</comment>
<dbReference type="CDD" id="cd08420">
    <property type="entry name" value="PBP2_CysL_like"/>
    <property type="match status" value="1"/>
</dbReference>
<dbReference type="InterPro" id="IPR036390">
    <property type="entry name" value="WH_DNA-bd_sf"/>
</dbReference>